<proteinExistence type="predicted"/>
<keyword evidence="3" id="KW-1185">Reference proteome</keyword>
<dbReference type="PATRIC" id="fig|1120925.3.peg.2334"/>
<accession>N9DNX6</accession>
<dbReference type="RefSeq" id="WP_005011189.1">
    <property type="nucleotide sequence ID" value="NZ_KB849727.1"/>
</dbReference>
<evidence type="ECO:0000256" key="1">
    <source>
        <dbReference type="SAM" id="Phobius"/>
    </source>
</evidence>
<dbReference type="InterPro" id="IPR056918">
    <property type="entry name" value="8xMP"/>
</dbReference>
<gene>
    <name evidence="2" type="ORF">F941_02205</name>
</gene>
<dbReference type="Proteomes" id="UP000018460">
    <property type="component" value="Unassembled WGS sequence"/>
</dbReference>
<organism evidence="2 3">
    <name type="scientific">Acinetobacter bouvetii DSM 14964 = CIP 107468</name>
    <dbReference type="NCBI Taxonomy" id="1120925"/>
    <lineage>
        <taxon>Bacteria</taxon>
        <taxon>Pseudomonadati</taxon>
        <taxon>Pseudomonadota</taxon>
        <taxon>Gammaproteobacteria</taxon>
        <taxon>Moraxellales</taxon>
        <taxon>Moraxellaceae</taxon>
        <taxon>Acinetobacter</taxon>
    </lineage>
</organism>
<dbReference type="eggNOG" id="ENOG50301DH">
    <property type="taxonomic scope" value="Bacteria"/>
</dbReference>
<keyword evidence="1" id="KW-1133">Transmembrane helix</keyword>
<keyword evidence="1" id="KW-0472">Membrane</keyword>
<protein>
    <submittedName>
        <fullName evidence="2">Uncharacterized protein</fullName>
    </submittedName>
</protein>
<sequence length="298" mass="34829">MSYFSIVKLPLKFYQSFKKRFDEAKNFNDNTSIFEENKKPSPKKIIDESKKKILENEISELKSVYKLSIETRNFEITNLIHRNNFFMLFQGVVLAAVFSNQASKPYVEFFICLMGVFISWHQIKVAAGAKYWQEWWEVRTSDIENKLKAKMEQLTGDSDSFISLFDFENVSERQKYEIKVKKQTYKKSQNIKEAELFDKVSKALISGRYSVSRVPIASGIILLLTWLILFVGTIGVAESVLKTTSKYEVCLFDDICKTDNTLMLHDLWKDFKFVNGHYFADTNSEQATQIIFNQYNQK</sequence>
<name>N9DNX6_9GAMM</name>
<evidence type="ECO:0000313" key="2">
    <source>
        <dbReference type="EMBL" id="ENV82405.1"/>
    </source>
</evidence>
<dbReference type="EMBL" id="APQD01000015">
    <property type="protein sequence ID" value="ENV82405.1"/>
    <property type="molecule type" value="Genomic_DNA"/>
</dbReference>
<dbReference type="AlphaFoldDB" id="N9DNX6"/>
<keyword evidence="1" id="KW-0812">Transmembrane</keyword>
<reference evidence="2 3" key="1">
    <citation type="submission" date="2013-02" db="EMBL/GenBank/DDBJ databases">
        <title>The Genome Sequence of Acinetobacter bouvetii CIP 107468.</title>
        <authorList>
            <consortium name="The Broad Institute Genome Sequencing Platform"/>
            <consortium name="The Broad Institute Genome Sequencing Center for Infectious Disease"/>
            <person name="Cerqueira G."/>
            <person name="Feldgarden M."/>
            <person name="Courvalin P."/>
            <person name="Perichon B."/>
            <person name="Grillot-Courvalin C."/>
            <person name="Clermont D."/>
            <person name="Rocha E."/>
            <person name="Yoon E.-J."/>
            <person name="Nemec A."/>
            <person name="Walker B."/>
            <person name="Young S.K."/>
            <person name="Zeng Q."/>
            <person name="Gargeya S."/>
            <person name="Fitzgerald M."/>
            <person name="Haas B."/>
            <person name="Abouelleil A."/>
            <person name="Alvarado L."/>
            <person name="Arachchi H.M."/>
            <person name="Berlin A.M."/>
            <person name="Chapman S.B."/>
            <person name="Dewar J."/>
            <person name="Goldberg J."/>
            <person name="Griggs A."/>
            <person name="Gujja S."/>
            <person name="Hansen M."/>
            <person name="Howarth C."/>
            <person name="Imamovic A."/>
            <person name="Larimer J."/>
            <person name="McCowan C."/>
            <person name="Murphy C."/>
            <person name="Neiman D."/>
            <person name="Pearson M."/>
            <person name="Priest M."/>
            <person name="Roberts A."/>
            <person name="Saif S."/>
            <person name="Shea T."/>
            <person name="Sisk P."/>
            <person name="Sykes S."/>
            <person name="Wortman J."/>
            <person name="Nusbaum C."/>
            <person name="Birren B."/>
        </authorList>
    </citation>
    <scope>NUCLEOTIDE SEQUENCE [LARGE SCALE GENOMIC DNA]</scope>
    <source>
        <strain evidence="2 3">CIP 107468</strain>
    </source>
</reference>
<evidence type="ECO:0000313" key="3">
    <source>
        <dbReference type="Proteomes" id="UP000018460"/>
    </source>
</evidence>
<dbReference type="Pfam" id="PF24838">
    <property type="entry name" value="8xMP"/>
    <property type="match status" value="1"/>
</dbReference>
<feature type="transmembrane region" description="Helical" evidence="1">
    <location>
        <begin position="216"/>
        <end position="237"/>
    </location>
</feature>
<comment type="caution">
    <text evidence="2">The sequence shown here is derived from an EMBL/GenBank/DDBJ whole genome shotgun (WGS) entry which is preliminary data.</text>
</comment>